<dbReference type="SUPFAM" id="SSF55166">
    <property type="entry name" value="Hedgehog/DD-peptidase"/>
    <property type="match status" value="1"/>
</dbReference>
<proteinExistence type="predicted"/>
<feature type="domain" description="Peptidase M15A C-terminal" evidence="1">
    <location>
        <begin position="15"/>
        <end position="120"/>
    </location>
</feature>
<dbReference type="AlphaFoldDB" id="A0AAP3BC41"/>
<name>A0AAP3BC41_9BACT</name>
<organism evidence="2 3">
    <name type="scientific">Segatella copri</name>
    <dbReference type="NCBI Taxonomy" id="165179"/>
    <lineage>
        <taxon>Bacteria</taxon>
        <taxon>Pseudomonadati</taxon>
        <taxon>Bacteroidota</taxon>
        <taxon>Bacteroidia</taxon>
        <taxon>Bacteroidales</taxon>
        <taxon>Prevotellaceae</taxon>
        <taxon>Segatella</taxon>
    </lineage>
</organism>
<evidence type="ECO:0000313" key="3">
    <source>
        <dbReference type="Proteomes" id="UP001209344"/>
    </source>
</evidence>
<sequence>MLELERMQQMLLSTHFALGEFLRSGTAIKYGIDNTPQSSMIIIRLMMLCEQVLEPLRLHCGIITITSGYRCPQLNLAVHGVPGSQHTLGEAADIFIPNEEILAKYRKYIESSCTFDQLILEPRGASPGKHRWLHVSYTMRRKNRQQVLM</sequence>
<keyword evidence="2" id="KW-0121">Carboxypeptidase</keyword>
<gene>
    <name evidence="2" type="ORF">ONT16_02880</name>
</gene>
<accession>A0AAP3BC41</accession>
<evidence type="ECO:0000259" key="1">
    <source>
        <dbReference type="Pfam" id="PF08291"/>
    </source>
</evidence>
<dbReference type="Proteomes" id="UP001209344">
    <property type="component" value="Unassembled WGS sequence"/>
</dbReference>
<dbReference type="Pfam" id="PF08291">
    <property type="entry name" value="Peptidase_M15_3"/>
    <property type="match status" value="1"/>
</dbReference>
<reference evidence="2" key="1">
    <citation type="submission" date="2022-11" db="EMBL/GenBank/DDBJ databases">
        <title>Genomic repertoires linked with pathogenic potency of arthritogenic Prevotella copri isolated from the gut of rheumatoid arthritis patients.</title>
        <authorList>
            <person name="Nii T."/>
            <person name="Maeda Y."/>
            <person name="Motooka D."/>
            <person name="Naito M."/>
            <person name="Matsumoto Y."/>
            <person name="Ogawa T."/>
            <person name="Oguro-Igashira E."/>
            <person name="Kishikawa T."/>
            <person name="Yamashita M."/>
            <person name="Koizumi S."/>
            <person name="Kurakawa T."/>
            <person name="Okumura R."/>
            <person name="Kayama H."/>
            <person name="Murakami M."/>
            <person name="Sakaguchi T."/>
            <person name="Das B."/>
            <person name="Nakamura S."/>
            <person name="Okada Y."/>
            <person name="Kumanogoh A."/>
            <person name="Takeda K."/>
        </authorList>
    </citation>
    <scope>NUCLEOTIDE SEQUENCE</scope>
    <source>
        <strain evidence="2">F3-75</strain>
    </source>
</reference>
<dbReference type="InterPro" id="IPR009045">
    <property type="entry name" value="Zn_M74/Hedgehog-like"/>
</dbReference>
<evidence type="ECO:0000313" key="2">
    <source>
        <dbReference type="EMBL" id="MCW4127231.1"/>
    </source>
</evidence>
<dbReference type="GO" id="GO:0004180">
    <property type="term" value="F:carboxypeptidase activity"/>
    <property type="evidence" value="ECO:0007669"/>
    <property type="project" value="UniProtKB-KW"/>
</dbReference>
<dbReference type="RefSeq" id="WP_264965363.1">
    <property type="nucleotide sequence ID" value="NZ_JAPDVK010000001.1"/>
</dbReference>
<keyword evidence="2" id="KW-0378">Hydrolase</keyword>
<dbReference type="InterPro" id="IPR013230">
    <property type="entry name" value="Peptidase_M15A_C"/>
</dbReference>
<comment type="caution">
    <text evidence="2">The sequence shown here is derived from an EMBL/GenBank/DDBJ whole genome shotgun (WGS) entry which is preliminary data.</text>
</comment>
<keyword evidence="2" id="KW-0645">Protease</keyword>
<dbReference type="EMBL" id="JAPDVK010000001">
    <property type="protein sequence ID" value="MCW4127231.1"/>
    <property type="molecule type" value="Genomic_DNA"/>
</dbReference>
<protein>
    <submittedName>
        <fullName evidence="2">D-Ala-D-Ala carboxypeptidase family metallohydrolase</fullName>
    </submittedName>
</protein>
<dbReference type="Gene3D" id="3.30.1380.10">
    <property type="match status" value="1"/>
</dbReference>